<dbReference type="EMBL" id="JARAKF010000001">
    <property type="protein sequence ID" value="MDU8997705.1"/>
    <property type="molecule type" value="Genomic_DNA"/>
</dbReference>
<dbReference type="InterPro" id="IPR029058">
    <property type="entry name" value="AB_hydrolase_fold"/>
</dbReference>
<dbReference type="GO" id="GO:0016787">
    <property type="term" value="F:hydrolase activity"/>
    <property type="evidence" value="ECO:0007669"/>
    <property type="project" value="UniProtKB-KW"/>
</dbReference>
<feature type="domain" description="AB hydrolase-1" evidence="2">
    <location>
        <begin position="24"/>
        <end position="144"/>
    </location>
</feature>
<sequence>MSVALRQVEANGVELNVALAGEGPAVLLLHGFPHTWQLWTHVLDGLAGRYRVIAPDLRGCGASARTAGGYDAGTLATDAEALLDALGETSAAVVGIDAGTPPAFLLAMRRPDLVRRLVVMESLVGRLPGAEEFLAHGAPWWFGFHAESGGSEPGHSEPGLAESSLTESGHAKPGLAESVLTGHEDRYIDWFLDAGTLGQGVDPVVRDAFVHAYTGTEALRCAFSYYRALPESSRQIQEAVRTARLTVPTMAVGAHPVGSALERQLRPVADHLIGHVIENCGHIIPLHRPDRLLGLLEPFLAPAGSTGQLQHHGRRQ</sequence>
<organism evidence="3 4">
    <name type="scientific">Streptomyces mirabilis</name>
    <dbReference type="NCBI Taxonomy" id="68239"/>
    <lineage>
        <taxon>Bacteria</taxon>
        <taxon>Bacillati</taxon>
        <taxon>Actinomycetota</taxon>
        <taxon>Actinomycetes</taxon>
        <taxon>Kitasatosporales</taxon>
        <taxon>Streptomycetaceae</taxon>
        <taxon>Streptomyces</taxon>
    </lineage>
</organism>
<proteinExistence type="predicted"/>
<accession>A0ABU3UUU0</accession>
<dbReference type="RefSeq" id="WP_316734587.1">
    <property type="nucleotide sequence ID" value="NZ_JARAKF010000001.1"/>
</dbReference>
<keyword evidence="4" id="KW-1185">Reference proteome</keyword>
<evidence type="ECO:0000313" key="3">
    <source>
        <dbReference type="EMBL" id="MDU8997705.1"/>
    </source>
</evidence>
<evidence type="ECO:0000259" key="2">
    <source>
        <dbReference type="Pfam" id="PF00561"/>
    </source>
</evidence>
<dbReference type="PRINTS" id="PR00111">
    <property type="entry name" value="ABHYDROLASE"/>
</dbReference>
<dbReference type="Gene3D" id="3.40.50.1820">
    <property type="entry name" value="alpha/beta hydrolase"/>
    <property type="match status" value="1"/>
</dbReference>
<dbReference type="PANTHER" id="PTHR43798">
    <property type="entry name" value="MONOACYLGLYCEROL LIPASE"/>
    <property type="match status" value="1"/>
</dbReference>
<dbReference type="SUPFAM" id="SSF53474">
    <property type="entry name" value="alpha/beta-Hydrolases"/>
    <property type="match status" value="1"/>
</dbReference>
<protein>
    <submittedName>
        <fullName evidence="3">Alpha/beta fold hydrolase</fullName>
    </submittedName>
</protein>
<name>A0ABU3UUU0_9ACTN</name>
<dbReference type="InterPro" id="IPR000073">
    <property type="entry name" value="AB_hydrolase_1"/>
</dbReference>
<feature type="region of interest" description="Disordered" evidence="1">
    <location>
        <begin position="149"/>
        <end position="172"/>
    </location>
</feature>
<gene>
    <name evidence="3" type="ORF">PU648_36250</name>
</gene>
<reference evidence="3 4" key="1">
    <citation type="submission" date="2023-02" db="EMBL/GenBank/DDBJ databases">
        <authorList>
            <person name="Maleckis M."/>
        </authorList>
    </citation>
    <scope>NUCLEOTIDE SEQUENCE [LARGE SCALE GENOMIC DNA]</scope>
    <source>
        <strain evidence="3 4">P8-A2</strain>
    </source>
</reference>
<dbReference type="Pfam" id="PF00561">
    <property type="entry name" value="Abhydrolase_1"/>
    <property type="match status" value="1"/>
</dbReference>
<dbReference type="Proteomes" id="UP001257627">
    <property type="component" value="Unassembled WGS sequence"/>
</dbReference>
<dbReference type="InterPro" id="IPR050266">
    <property type="entry name" value="AB_hydrolase_sf"/>
</dbReference>
<dbReference type="PANTHER" id="PTHR43798:SF33">
    <property type="entry name" value="HYDROLASE, PUTATIVE (AFU_ORTHOLOGUE AFUA_2G14860)-RELATED"/>
    <property type="match status" value="1"/>
</dbReference>
<comment type="caution">
    <text evidence="3">The sequence shown here is derived from an EMBL/GenBank/DDBJ whole genome shotgun (WGS) entry which is preliminary data.</text>
</comment>
<evidence type="ECO:0000256" key="1">
    <source>
        <dbReference type="SAM" id="MobiDB-lite"/>
    </source>
</evidence>
<keyword evidence="3" id="KW-0378">Hydrolase</keyword>
<evidence type="ECO:0000313" key="4">
    <source>
        <dbReference type="Proteomes" id="UP001257627"/>
    </source>
</evidence>